<dbReference type="InterPro" id="IPR036661">
    <property type="entry name" value="Luciferase-like_sf"/>
</dbReference>
<reference evidence="8 9" key="1">
    <citation type="submission" date="2020-04" db="EMBL/GenBank/DDBJ databases">
        <title>MicrobeNet Type strains.</title>
        <authorList>
            <person name="Nicholson A.C."/>
        </authorList>
    </citation>
    <scope>NUCLEOTIDE SEQUENCE [LARGE SCALE GENOMIC DNA]</scope>
    <source>
        <strain evidence="8 9">ATCC 700731</strain>
    </source>
</reference>
<evidence type="ECO:0000256" key="2">
    <source>
        <dbReference type="ARBA" id="ARBA00022643"/>
    </source>
</evidence>
<evidence type="ECO:0000256" key="6">
    <source>
        <dbReference type="PIRSR" id="PIRSR000337-1"/>
    </source>
</evidence>
<dbReference type="InterPro" id="IPR011251">
    <property type="entry name" value="Luciferase-like_dom"/>
</dbReference>
<evidence type="ECO:0000313" key="8">
    <source>
        <dbReference type="EMBL" id="NKZ12439.1"/>
    </source>
</evidence>
<evidence type="ECO:0000256" key="1">
    <source>
        <dbReference type="ARBA" id="ARBA00022630"/>
    </source>
</evidence>
<keyword evidence="3 8" id="KW-0560">Oxidoreductase</keyword>
<dbReference type="PIRSF" id="PIRSF000337">
    <property type="entry name" value="NTA_MOA"/>
    <property type="match status" value="1"/>
</dbReference>
<sequence>MCGTERCPRRRQRRRHIGDGRMAREILFNAFSSFGVANYAPGLWRHPEDQSANCTDISYWVELAKVLERGGIDSLFLADVLAAPNLDGREAGLRSGVGVPAGDPFAAISAMAAVTDNLGFVVTGNVGYEHPFLFARRMSTLDHLTKGRIGWNIVTSSAFFTEDKGVAGEAGSADRYQHADEYAEVCYRLWEGSWADDAVVRDHDSGVHTRTERIVDINHEGPHYQLQCLHQCAPSPQRTPVLFQAGVSEHGRDFASKHAEAILIGSLPREVVAMHVANVRQKAAGFGRDPRSVKCFAAVLVVAAATDELAQEKYREYSRYADAEGGRFFVSTVMALDLTQFDWDMPVEELRGKIELPIEFFIREKPDGSEWTIRDLSVTASIGLGAEVIVGSPATVADELQSWVDATDLDGFNLIAATTPGTYADFTEHVIPELRSRGVCKQGYPLGTYRNRLTGRGDRLPAEHPAAQYRFG</sequence>
<dbReference type="SUPFAM" id="SSF51679">
    <property type="entry name" value="Bacterial luciferase-like"/>
    <property type="match status" value="1"/>
</dbReference>
<comment type="caution">
    <text evidence="8">The sequence shown here is derived from an EMBL/GenBank/DDBJ whole genome shotgun (WGS) entry which is preliminary data.</text>
</comment>
<feature type="binding site" evidence="6">
    <location>
        <position position="79"/>
    </location>
    <ligand>
        <name>FMN</name>
        <dbReference type="ChEBI" id="CHEBI:58210"/>
    </ligand>
</feature>
<organism evidence="8 9">
    <name type="scientific">Mycolicibacterium septicum DSM 44393</name>
    <dbReference type="NCBI Taxonomy" id="1341646"/>
    <lineage>
        <taxon>Bacteria</taxon>
        <taxon>Bacillati</taxon>
        <taxon>Actinomycetota</taxon>
        <taxon>Actinomycetes</taxon>
        <taxon>Mycobacteriales</taxon>
        <taxon>Mycobacteriaceae</taxon>
        <taxon>Mycolicibacterium</taxon>
    </lineage>
</organism>
<dbReference type="AlphaFoldDB" id="A0A7X6MQG5"/>
<dbReference type="NCBIfam" id="TIGR03860">
    <property type="entry name" value="FMN_nitrolo"/>
    <property type="match status" value="1"/>
</dbReference>
<gene>
    <name evidence="8" type="ORF">HGA11_15770</name>
</gene>
<dbReference type="GO" id="GO:0016705">
    <property type="term" value="F:oxidoreductase activity, acting on paired donors, with incorporation or reduction of molecular oxygen"/>
    <property type="evidence" value="ECO:0007669"/>
    <property type="project" value="InterPro"/>
</dbReference>
<name>A0A7X6MQG5_9MYCO</name>
<dbReference type="PANTHER" id="PTHR30011">
    <property type="entry name" value="ALKANESULFONATE MONOOXYGENASE-RELATED"/>
    <property type="match status" value="1"/>
</dbReference>
<feature type="binding site" evidence="6">
    <location>
        <position position="176"/>
    </location>
    <ligand>
        <name>FMN</name>
        <dbReference type="ChEBI" id="CHEBI:58210"/>
    </ligand>
</feature>
<evidence type="ECO:0000256" key="3">
    <source>
        <dbReference type="ARBA" id="ARBA00023002"/>
    </source>
</evidence>
<dbReference type="Proteomes" id="UP000518188">
    <property type="component" value="Unassembled WGS sequence"/>
</dbReference>
<keyword evidence="1 6" id="KW-0285">Flavoprotein</keyword>
<evidence type="ECO:0000256" key="5">
    <source>
        <dbReference type="ARBA" id="ARBA00033748"/>
    </source>
</evidence>
<evidence type="ECO:0000256" key="4">
    <source>
        <dbReference type="ARBA" id="ARBA00023033"/>
    </source>
</evidence>
<keyword evidence="2 6" id="KW-0288">FMN</keyword>
<accession>A0A7X6MQG5</accession>
<evidence type="ECO:0000313" key="9">
    <source>
        <dbReference type="Proteomes" id="UP000518188"/>
    </source>
</evidence>
<dbReference type="EMBL" id="JAAXPJ010000006">
    <property type="protein sequence ID" value="NKZ12439.1"/>
    <property type="molecule type" value="Genomic_DNA"/>
</dbReference>
<proteinExistence type="inferred from homology"/>
<dbReference type="Pfam" id="PF00296">
    <property type="entry name" value="Bac_luciferase"/>
    <property type="match status" value="1"/>
</dbReference>
<feature type="binding site" evidence="6">
    <location>
        <position position="123"/>
    </location>
    <ligand>
        <name>FMN</name>
        <dbReference type="ChEBI" id="CHEBI:58210"/>
    </ligand>
</feature>
<dbReference type="EC" id="1.14.-.-" evidence="8"/>
<dbReference type="GO" id="GO:0004497">
    <property type="term" value="F:monooxygenase activity"/>
    <property type="evidence" value="ECO:0007669"/>
    <property type="project" value="UniProtKB-KW"/>
</dbReference>
<feature type="domain" description="Luciferase-like" evidence="7">
    <location>
        <begin position="44"/>
        <end position="406"/>
    </location>
</feature>
<dbReference type="InterPro" id="IPR016215">
    <property type="entry name" value="NTA_MOA"/>
</dbReference>
<dbReference type="InterPro" id="IPR051260">
    <property type="entry name" value="Diverse_substr_monoxygenases"/>
</dbReference>
<dbReference type="PANTHER" id="PTHR30011:SF16">
    <property type="entry name" value="C2H2 FINGER DOMAIN TRANSCRIPTION FACTOR (EUROFUNG)-RELATED"/>
    <property type="match status" value="1"/>
</dbReference>
<comment type="similarity">
    <text evidence="5">Belongs to the NtaA/SnaA/DszA monooxygenase family.</text>
</comment>
<keyword evidence="4 8" id="KW-0503">Monooxygenase</keyword>
<evidence type="ECO:0000259" key="7">
    <source>
        <dbReference type="Pfam" id="PF00296"/>
    </source>
</evidence>
<dbReference type="Gene3D" id="3.20.20.30">
    <property type="entry name" value="Luciferase-like domain"/>
    <property type="match status" value="1"/>
</dbReference>
<protein>
    <submittedName>
        <fullName evidence="8">NtaA/DmoA family FMN-dependent monooxygenase</fullName>
        <ecNumber evidence="8">1.14.-.-</ecNumber>
    </submittedName>
</protein>
<feature type="binding site" evidence="6">
    <location>
        <position position="248"/>
    </location>
    <ligand>
        <name>FMN</name>
        <dbReference type="ChEBI" id="CHEBI:58210"/>
    </ligand>
</feature>